<name>A0ABU0VWY1_9RHOB</name>
<proteinExistence type="inferred from homology"/>
<comment type="similarity">
    <text evidence="1">Belongs to the Gfa family.</text>
</comment>
<feature type="domain" description="CENP-V/GFA" evidence="5">
    <location>
        <begin position="1"/>
        <end position="98"/>
    </location>
</feature>
<accession>A0ABU0VWY1</accession>
<dbReference type="InterPro" id="IPR011057">
    <property type="entry name" value="Mss4-like_sf"/>
</dbReference>
<dbReference type="SUPFAM" id="SSF51316">
    <property type="entry name" value="Mss4-like"/>
    <property type="match status" value="1"/>
</dbReference>
<evidence type="ECO:0000256" key="3">
    <source>
        <dbReference type="ARBA" id="ARBA00022833"/>
    </source>
</evidence>
<keyword evidence="3" id="KW-0862">Zinc</keyword>
<dbReference type="PROSITE" id="PS51891">
    <property type="entry name" value="CENP_V_GFA"/>
    <property type="match status" value="1"/>
</dbReference>
<keyword evidence="2" id="KW-0479">Metal-binding</keyword>
<evidence type="ECO:0000313" key="6">
    <source>
        <dbReference type="EMBL" id="MDQ2066276.1"/>
    </source>
</evidence>
<dbReference type="PANTHER" id="PTHR33337">
    <property type="entry name" value="GFA DOMAIN-CONTAINING PROTEIN"/>
    <property type="match status" value="1"/>
</dbReference>
<evidence type="ECO:0000256" key="4">
    <source>
        <dbReference type="ARBA" id="ARBA00023239"/>
    </source>
</evidence>
<keyword evidence="7" id="KW-1185">Reference proteome</keyword>
<dbReference type="Gene3D" id="3.90.1590.10">
    <property type="entry name" value="glutathione-dependent formaldehyde- activating enzyme (gfa)"/>
    <property type="match status" value="1"/>
</dbReference>
<keyword evidence="4" id="KW-0456">Lyase</keyword>
<organism evidence="6 7">
    <name type="scientific">Pseudogemmobacter lacusdianii</name>
    <dbReference type="NCBI Taxonomy" id="3069608"/>
    <lineage>
        <taxon>Bacteria</taxon>
        <taxon>Pseudomonadati</taxon>
        <taxon>Pseudomonadota</taxon>
        <taxon>Alphaproteobacteria</taxon>
        <taxon>Rhodobacterales</taxon>
        <taxon>Paracoccaceae</taxon>
        <taxon>Pseudogemmobacter</taxon>
    </lineage>
</organism>
<evidence type="ECO:0000256" key="1">
    <source>
        <dbReference type="ARBA" id="ARBA00005495"/>
    </source>
</evidence>
<sequence length="108" mass="11468">MGAVTACHCSQCRKTSGHYAASFAAEEQDLHWHARRLAEHVAPGGGRRGFCPDCATSLFFRAADGSFGVEAGCIETPTGGRLAAHIFVADKGDYYPLDDGLPQHEGDS</sequence>
<dbReference type="Proteomes" id="UP001239680">
    <property type="component" value="Unassembled WGS sequence"/>
</dbReference>
<evidence type="ECO:0000259" key="5">
    <source>
        <dbReference type="PROSITE" id="PS51891"/>
    </source>
</evidence>
<evidence type="ECO:0000313" key="7">
    <source>
        <dbReference type="Proteomes" id="UP001239680"/>
    </source>
</evidence>
<dbReference type="PANTHER" id="PTHR33337:SF40">
    <property type="entry name" value="CENP-V_GFA DOMAIN-CONTAINING PROTEIN-RELATED"/>
    <property type="match status" value="1"/>
</dbReference>
<reference evidence="6 7" key="1">
    <citation type="submission" date="2023-08" db="EMBL/GenBank/DDBJ databases">
        <title>Characterization of two Paracoccaceae strains isolated from Phycosphere and proposal of Xinfangfangia lacusdiani sp. nov.</title>
        <authorList>
            <person name="Deng Y."/>
            <person name="Zhang Y.Q."/>
        </authorList>
    </citation>
    <scope>NUCLEOTIDE SEQUENCE [LARGE SCALE GENOMIC DNA]</scope>
    <source>
        <strain evidence="6 7">CPCC 101601</strain>
    </source>
</reference>
<protein>
    <submittedName>
        <fullName evidence="6">GFA family protein</fullName>
    </submittedName>
</protein>
<dbReference type="InterPro" id="IPR006913">
    <property type="entry name" value="CENP-V/GFA"/>
</dbReference>
<gene>
    <name evidence="6" type="ORF">Q9295_07820</name>
</gene>
<evidence type="ECO:0000256" key="2">
    <source>
        <dbReference type="ARBA" id="ARBA00022723"/>
    </source>
</evidence>
<dbReference type="EMBL" id="JAVDBT010000006">
    <property type="protein sequence ID" value="MDQ2066276.1"/>
    <property type="molecule type" value="Genomic_DNA"/>
</dbReference>
<comment type="caution">
    <text evidence="6">The sequence shown here is derived from an EMBL/GenBank/DDBJ whole genome shotgun (WGS) entry which is preliminary data.</text>
</comment>
<dbReference type="Pfam" id="PF04828">
    <property type="entry name" value="GFA"/>
    <property type="match status" value="1"/>
</dbReference>